<sequence>MKKTILISIHSAPAGTDSVYDSCHILQAGFQSTVPLRALTFKGTSLQNSK</sequence>
<accession>C0EF54</accession>
<feature type="non-terminal residue" evidence="1">
    <location>
        <position position="50"/>
    </location>
</feature>
<reference evidence="1 2" key="1">
    <citation type="submission" date="2009-01" db="EMBL/GenBank/DDBJ databases">
        <authorList>
            <person name="Fulton L."/>
            <person name="Clifton S."/>
            <person name="Fulton B."/>
            <person name="Xu J."/>
            <person name="Minx P."/>
            <person name="Pepin K.H."/>
            <person name="Johnson M."/>
            <person name="Bhonagiri V."/>
            <person name="Nash W.E."/>
            <person name="Mardis E.R."/>
            <person name="Wilson R.K."/>
        </authorList>
    </citation>
    <scope>NUCLEOTIDE SEQUENCE [LARGE SCALE GENOMIC DNA]</scope>
    <source>
        <strain evidence="1 2">DSM 5476</strain>
    </source>
</reference>
<dbReference type="HOGENOM" id="CLU_3128603_0_0_9"/>
<reference evidence="1 2" key="2">
    <citation type="submission" date="2009-02" db="EMBL/GenBank/DDBJ databases">
        <title>Draft genome sequence of Clostridium methylpentosum (DSM 5476).</title>
        <authorList>
            <person name="Sudarsanam P."/>
            <person name="Ley R."/>
            <person name="Guruge J."/>
            <person name="Turnbaugh P.J."/>
            <person name="Mahowald M."/>
            <person name="Liep D."/>
            <person name="Gordon J."/>
        </authorList>
    </citation>
    <scope>NUCLEOTIDE SEQUENCE [LARGE SCALE GENOMIC DNA]</scope>
    <source>
        <strain evidence="1 2">DSM 5476</strain>
    </source>
</reference>
<comment type="caution">
    <text evidence="1">The sequence shown here is derived from an EMBL/GenBank/DDBJ whole genome shotgun (WGS) entry which is preliminary data.</text>
</comment>
<dbReference type="EMBL" id="ACEC01000082">
    <property type="protein sequence ID" value="EEG29956.1"/>
    <property type="molecule type" value="Genomic_DNA"/>
</dbReference>
<protein>
    <submittedName>
        <fullName evidence="1">Uncharacterized protein</fullName>
    </submittedName>
</protein>
<dbReference type="AlphaFoldDB" id="C0EF54"/>
<dbReference type="STRING" id="537013.CLOSTMETH_02495"/>
<name>C0EF54_9FIRM</name>
<keyword evidence="2" id="KW-1185">Reference proteome</keyword>
<gene>
    <name evidence="1" type="ORF">CLOSTMETH_02495</name>
</gene>
<evidence type="ECO:0000313" key="1">
    <source>
        <dbReference type="EMBL" id="EEG29956.1"/>
    </source>
</evidence>
<evidence type="ECO:0000313" key="2">
    <source>
        <dbReference type="Proteomes" id="UP000003340"/>
    </source>
</evidence>
<dbReference type="Proteomes" id="UP000003340">
    <property type="component" value="Unassembled WGS sequence"/>
</dbReference>
<proteinExistence type="predicted"/>
<organism evidence="1 2">
    <name type="scientific">[Clostridium] methylpentosum DSM 5476</name>
    <dbReference type="NCBI Taxonomy" id="537013"/>
    <lineage>
        <taxon>Bacteria</taxon>
        <taxon>Bacillati</taxon>
        <taxon>Bacillota</taxon>
        <taxon>Clostridia</taxon>
        <taxon>Eubacteriales</taxon>
        <taxon>Oscillospiraceae</taxon>
        <taxon>Oscillospiraceae incertae sedis</taxon>
    </lineage>
</organism>